<organism evidence="10 11">
    <name type="scientific">Undibacterium aquatile</name>
    <dbReference type="NCBI Taxonomy" id="1537398"/>
    <lineage>
        <taxon>Bacteria</taxon>
        <taxon>Pseudomonadati</taxon>
        <taxon>Pseudomonadota</taxon>
        <taxon>Betaproteobacteria</taxon>
        <taxon>Burkholderiales</taxon>
        <taxon>Oxalobacteraceae</taxon>
        <taxon>Undibacterium</taxon>
    </lineage>
</organism>
<gene>
    <name evidence="10" type="ORF">H8K26_13460</name>
</gene>
<feature type="domain" description="Alpha-carbonic anhydrase" evidence="9">
    <location>
        <begin position="141"/>
        <end position="363"/>
    </location>
</feature>
<keyword evidence="4" id="KW-0862">Zinc</keyword>
<evidence type="ECO:0000313" key="10">
    <source>
        <dbReference type="EMBL" id="MBC3812448.1"/>
    </source>
</evidence>
<comment type="caution">
    <text evidence="10">The sequence shown here is derived from an EMBL/GenBank/DDBJ whole genome shotgun (WGS) entry which is preliminary data.</text>
</comment>
<name>A0ABR6XHQ9_9BURK</name>
<dbReference type="Pfam" id="PF00194">
    <property type="entry name" value="Carb_anhydrase"/>
    <property type="match status" value="1"/>
</dbReference>
<dbReference type="EMBL" id="JACOFT010000005">
    <property type="protein sequence ID" value="MBC3812448.1"/>
    <property type="molecule type" value="Genomic_DNA"/>
</dbReference>
<evidence type="ECO:0000256" key="4">
    <source>
        <dbReference type="ARBA" id="ARBA00022833"/>
    </source>
</evidence>
<dbReference type="CDD" id="cd03124">
    <property type="entry name" value="alpha_CA_prokaryotic_like"/>
    <property type="match status" value="1"/>
</dbReference>
<reference evidence="10 11" key="1">
    <citation type="submission" date="2020-08" db="EMBL/GenBank/DDBJ databases">
        <title>Novel species isolated from subtropical streams in China.</title>
        <authorList>
            <person name="Lu H."/>
        </authorList>
    </citation>
    <scope>NUCLEOTIDE SEQUENCE [LARGE SCALE GENOMIC DNA]</scope>
    <source>
        <strain evidence="10 11">CCTCC AB 2015119</strain>
    </source>
</reference>
<keyword evidence="5" id="KW-0456">Lyase</keyword>
<dbReference type="InterPro" id="IPR023561">
    <property type="entry name" value="Carbonic_anhydrase_a-class"/>
</dbReference>
<dbReference type="PANTHER" id="PTHR18952">
    <property type="entry name" value="CARBONIC ANHYDRASE"/>
    <property type="match status" value="1"/>
</dbReference>
<feature type="compositionally biased region" description="Basic and acidic residues" evidence="7">
    <location>
        <begin position="37"/>
        <end position="68"/>
    </location>
</feature>
<sequence length="363" mass="39793">MRRCSALLISLILAISAQANDASSPPSKPIKQASASAKEEASAPKEKEKETRKSSKEKESKESKDAAKDAMAADELAVKIAERLALLRKEKDDVARASTRAVARSPAYVAPVRKVTPAKPKEGSEHGSSAIIAAMGGHGAVHWSYDGEGGPTNWGKLNSANAKCDIGDRQSPIDIRDGIRVDLEPINFDYKPSGFNVIDNGHTIQVNVAAGNYISIMGRNYELLQFHFHKPSEERVNGRSFDMVVHLVHKDADGKLAVVAVLLERGKAQNIVQQIWNNLPLEKNLALAAPTAIDINQLLPEKRDYYTYMGSLTTPPCSEEVLWMVMKETVEISSEQIAIFGRLYPMNARPLQKTAGRLIKESR</sequence>
<proteinExistence type="inferred from homology"/>
<evidence type="ECO:0000256" key="2">
    <source>
        <dbReference type="ARBA" id="ARBA00012925"/>
    </source>
</evidence>
<keyword evidence="3" id="KW-0479">Metal-binding</keyword>
<dbReference type="SUPFAM" id="SSF51069">
    <property type="entry name" value="Carbonic anhydrase"/>
    <property type="match status" value="1"/>
</dbReference>
<evidence type="ECO:0000256" key="5">
    <source>
        <dbReference type="ARBA" id="ARBA00023239"/>
    </source>
</evidence>
<dbReference type="InterPro" id="IPR001148">
    <property type="entry name" value="CA_dom"/>
</dbReference>
<dbReference type="EC" id="4.2.1.1" evidence="2"/>
<dbReference type="PANTHER" id="PTHR18952:SF265">
    <property type="entry name" value="CARBONIC ANHYDRASE"/>
    <property type="match status" value="1"/>
</dbReference>
<keyword evidence="11" id="KW-1185">Reference proteome</keyword>
<accession>A0ABR6XHQ9</accession>
<keyword evidence="8" id="KW-0732">Signal</keyword>
<comment type="catalytic activity">
    <reaction evidence="6">
        <text>hydrogencarbonate + H(+) = CO2 + H2O</text>
        <dbReference type="Rhea" id="RHEA:10748"/>
        <dbReference type="ChEBI" id="CHEBI:15377"/>
        <dbReference type="ChEBI" id="CHEBI:15378"/>
        <dbReference type="ChEBI" id="CHEBI:16526"/>
        <dbReference type="ChEBI" id="CHEBI:17544"/>
        <dbReference type="EC" id="4.2.1.1"/>
    </reaction>
</comment>
<evidence type="ECO:0000256" key="6">
    <source>
        <dbReference type="ARBA" id="ARBA00048348"/>
    </source>
</evidence>
<feature type="signal peptide" evidence="8">
    <location>
        <begin position="1"/>
        <end position="19"/>
    </location>
</feature>
<feature type="region of interest" description="Disordered" evidence="7">
    <location>
        <begin position="19"/>
        <end position="70"/>
    </location>
</feature>
<dbReference type="SMART" id="SM01057">
    <property type="entry name" value="Carb_anhydrase"/>
    <property type="match status" value="1"/>
</dbReference>
<dbReference type="RefSeq" id="WP_190480226.1">
    <property type="nucleotide sequence ID" value="NZ_JACOFT010000005.1"/>
</dbReference>
<protein>
    <recommendedName>
        <fullName evidence="2">carbonic anhydrase</fullName>
        <ecNumber evidence="2">4.2.1.1</ecNumber>
    </recommendedName>
</protein>
<evidence type="ECO:0000256" key="8">
    <source>
        <dbReference type="SAM" id="SignalP"/>
    </source>
</evidence>
<evidence type="ECO:0000256" key="1">
    <source>
        <dbReference type="ARBA" id="ARBA00010718"/>
    </source>
</evidence>
<evidence type="ECO:0000313" key="11">
    <source>
        <dbReference type="Proteomes" id="UP000637632"/>
    </source>
</evidence>
<evidence type="ECO:0000256" key="7">
    <source>
        <dbReference type="SAM" id="MobiDB-lite"/>
    </source>
</evidence>
<dbReference type="Proteomes" id="UP000637632">
    <property type="component" value="Unassembled WGS sequence"/>
</dbReference>
<comment type="similarity">
    <text evidence="1">Belongs to the alpha-carbonic anhydrase family.</text>
</comment>
<dbReference type="Gene3D" id="3.10.200.10">
    <property type="entry name" value="Alpha carbonic anhydrase"/>
    <property type="match status" value="1"/>
</dbReference>
<evidence type="ECO:0000256" key="3">
    <source>
        <dbReference type="ARBA" id="ARBA00022723"/>
    </source>
</evidence>
<dbReference type="InterPro" id="IPR036398">
    <property type="entry name" value="CA_dom_sf"/>
</dbReference>
<evidence type="ECO:0000259" key="9">
    <source>
        <dbReference type="PROSITE" id="PS51144"/>
    </source>
</evidence>
<dbReference type="PROSITE" id="PS51144">
    <property type="entry name" value="ALPHA_CA_2"/>
    <property type="match status" value="1"/>
</dbReference>
<feature type="chain" id="PRO_5047405532" description="carbonic anhydrase" evidence="8">
    <location>
        <begin position="20"/>
        <end position="363"/>
    </location>
</feature>
<dbReference type="InterPro" id="IPR041891">
    <property type="entry name" value="Alpha_CA_prokaryot-like"/>
</dbReference>